<evidence type="ECO:0000256" key="3">
    <source>
        <dbReference type="ARBA" id="ARBA00022692"/>
    </source>
</evidence>
<dbReference type="GO" id="GO:0046677">
    <property type="term" value="P:response to antibiotic"/>
    <property type="evidence" value="ECO:0007669"/>
    <property type="project" value="UniProtKB-KW"/>
</dbReference>
<dbReference type="Proteomes" id="UP001335720">
    <property type="component" value="Chromosome"/>
</dbReference>
<dbReference type="PANTHER" id="PTHR37693">
    <property type="entry name" value="PHOSPHATIDYLGLYCEROL LYSYLTRANSFERASE"/>
    <property type="match status" value="1"/>
</dbReference>
<feature type="transmembrane region" description="Helical" evidence="6">
    <location>
        <begin position="78"/>
        <end position="100"/>
    </location>
</feature>
<comment type="similarity">
    <text evidence="6">Belongs to the LPG synthase family.</text>
</comment>
<dbReference type="AlphaFoldDB" id="A0AA48KXU0"/>
<evidence type="ECO:0000256" key="4">
    <source>
        <dbReference type="ARBA" id="ARBA00022989"/>
    </source>
</evidence>
<evidence type="ECO:0000313" key="7">
    <source>
        <dbReference type="EMBL" id="BED92758.1"/>
    </source>
</evidence>
<feature type="transmembrane region" description="Helical" evidence="6">
    <location>
        <begin position="153"/>
        <end position="175"/>
    </location>
</feature>
<accession>A0AA48KXU0</accession>
<feature type="transmembrane region" description="Helical" evidence="6">
    <location>
        <begin position="271"/>
        <end position="296"/>
    </location>
</feature>
<evidence type="ECO:0000256" key="1">
    <source>
        <dbReference type="ARBA" id="ARBA00004651"/>
    </source>
</evidence>
<dbReference type="NCBIfam" id="TIGR00374">
    <property type="entry name" value="flippase-like domain"/>
    <property type="match status" value="1"/>
</dbReference>
<keyword evidence="3 6" id="KW-0812">Transmembrane</keyword>
<feature type="transmembrane region" description="Helical" evidence="6">
    <location>
        <begin position="41"/>
        <end position="66"/>
    </location>
</feature>
<reference evidence="7" key="1">
    <citation type="journal article" date="2023" name="ISME J.">
        <title>Emergence of putative energy parasites within Clostridia revealed by genome analysis of a novel endosymbiotic clade.</title>
        <authorList>
            <person name="Takahashi K."/>
            <person name="Kuwahara H."/>
            <person name="Horikawa Y."/>
            <person name="Izawa K."/>
            <person name="Kato D."/>
            <person name="Inagaki T."/>
            <person name="Yuki M."/>
            <person name="Ohkuma M."/>
            <person name="Hongoh Y."/>
        </authorList>
    </citation>
    <scope>NUCLEOTIDE SEQUENCE</scope>
    <source>
        <strain evidence="7">RsTa-C01</strain>
    </source>
</reference>
<keyword evidence="6" id="KW-0046">Antibiotic resistance</keyword>
<evidence type="ECO:0000256" key="2">
    <source>
        <dbReference type="ARBA" id="ARBA00022475"/>
    </source>
</evidence>
<feature type="transmembrane region" description="Helical" evidence="6">
    <location>
        <begin position="120"/>
        <end position="141"/>
    </location>
</feature>
<dbReference type="EC" id="2.3.2.3" evidence="6"/>
<keyword evidence="5 6" id="KW-0472">Membrane</keyword>
<dbReference type="InterPro" id="IPR022791">
    <property type="entry name" value="L-PG_synthase/AglD"/>
</dbReference>
<dbReference type="KEGG" id="ptrh:RsTaC01_0625"/>
<feature type="transmembrane region" description="Helical" evidence="6">
    <location>
        <begin position="233"/>
        <end position="251"/>
    </location>
</feature>
<comment type="subcellular location">
    <subcellularLocation>
        <location evidence="1 6">Cell membrane</location>
        <topology evidence="1 6">Multi-pass membrane protein</topology>
    </subcellularLocation>
</comment>
<gene>
    <name evidence="6" type="primary">mprF</name>
    <name evidence="7" type="ORF">RsTaC01_0625</name>
</gene>
<feature type="transmembrane region" description="Helical" evidence="6">
    <location>
        <begin position="308"/>
        <end position="328"/>
    </location>
</feature>
<organism evidence="7">
    <name type="scientific">Candidatus Paraimprobicoccus trichonymphae</name>
    <dbReference type="NCBI Taxonomy" id="3033793"/>
    <lineage>
        <taxon>Bacteria</taxon>
        <taxon>Bacillati</taxon>
        <taxon>Bacillota</taxon>
        <taxon>Clostridia</taxon>
        <taxon>Candidatus Paraimprobicoccus</taxon>
    </lineage>
</organism>
<dbReference type="GO" id="GO:0006629">
    <property type="term" value="P:lipid metabolic process"/>
    <property type="evidence" value="ECO:0007669"/>
    <property type="project" value="UniProtKB-KW"/>
</dbReference>
<comment type="function">
    <text evidence="6">Catalyzes the transfer of a lysyl group from L-lysyl-tRNA(Lys) to membrane-bound phosphatidylglycerol (PG), which produces lysylphosphatidylglycerol (LPG), a major component of the bacterial membrane with a positive net charge. LPG synthesis contributes to bacterial virulence as it is involved in the resistance mechanism against cationic antimicrobial peptides (CAMP) produces by the host's immune system (defensins, cathelicidins) and by the competing microorganisms.</text>
</comment>
<sequence length="338" mass="38849">MNLKSSLNALIIIISLIALVYFCLSENGFSDLIFNIKNLNIFWFIMSFISHFLNITIDSIIIFILTKNIKNDYKFKQALKTCAVGQFFSSITPGGVAGQPMQVYSMSKQNVSTGNSSSVLIQRFLIYQTTITIYGLIFILWKRSYFTKQISKMTNLLMLIGLASHAFIIFLLLIFSLKRKFTENLINIFIKLISKLKLIKNPEKQILKIKTQLDSFHKNNSELYKNSILLLKLYLLTIVQLFCIFVIPYLIYRAFNFNQANIFDILAAQSFVMMCTSLFPMPGGAGAAEISFFAFFSNFFINNTLKPAMLLWRIITYFLTILVTAPFSRIKKHNESIQ</sequence>
<keyword evidence="6" id="KW-0443">Lipid metabolism</keyword>
<dbReference type="PANTHER" id="PTHR37693:SF1">
    <property type="entry name" value="INTEGRAL MEMBRANE PROTEIN"/>
    <property type="match status" value="1"/>
</dbReference>
<dbReference type="EMBL" id="AP027925">
    <property type="protein sequence ID" value="BED92758.1"/>
    <property type="molecule type" value="Genomic_DNA"/>
</dbReference>
<keyword evidence="6" id="KW-0808">Transferase</keyword>
<dbReference type="Pfam" id="PF03706">
    <property type="entry name" value="LPG_synthase_TM"/>
    <property type="match status" value="1"/>
</dbReference>
<dbReference type="GO" id="GO:0050071">
    <property type="term" value="F:phosphatidylglycerol lysyltransferase activity"/>
    <property type="evidence" value="ECO:0007669"/>
    <property type="project" value="UniProtKB-EC"/>
</dbReference>
<proteinExistence type="inferred from homology"/>
<keyword evidence="4 6" id="KW-1133">Transmembrane helix</keyword>
<name>A0AA48KXU0_9FIRM</name>
<evidence type="ECO:0000256" key="6">
    <source>
        <dbReference type="RuleBase" id="RU363042"/>
    </source>
</evidence>
<protein>
    <recommendedName>
        <fullName evidence="6">Phosphatidylglycerol lysyltransferase</fullName>
        <ecNumber evidence="6">2.3.2.3</ecNumber>
    </recommendedName>
    <alternativeName>
        <fullName evidence="6">Lysylphosphatidylglycerol synthase</fullName>
    </alternativeName>
</protein>
<evidence type="ECO:0000256" key="5">
    <source>
        <dbReference type="ARBA" id="ARBA00023136"/>
    </source>
</evidence>
<comment type="catalytic activity">
    <reaction evidence="6">
        <text>L-lysyl-tRNA(Lys) + a 1,2-diacyl-sn-glycero-3-phospho-(1'-sn-glycerol) = a 1,2-diacyl-sn-glycero-3-phospho-1'-(3'-O-L-lysyl)-sn-glycerol + tRNA(Lys)</text>
        <dbReference type="Rhea" id="RHEA:10668"/>
        <dbReference type="Rhea" id="RHEA-COMP:9696"/>
        <dbReference type="Rhea" id="RHEA-COMP:9697"/>
        <dbReference type="ChEBI" id="CHEBI:64716"/>
        <dbReference type="ChEBI" id="CHEBI:75792"/>
        <dbReference type="ChEBI" id="CHEBI:78442"/>
        <dbReference type="ChEBI" id="CHEBI:78529"/>
        <dbReference type="EC" id="2.3.2.3"/>
    </reaction>
</comment>
<dbReference type="GO" id="GO:0005886">
    <property type="term" value="C:plasma membrane"/>
    <property type="evidence" value="ECO:0007669"/>
    <property type="project" value="UniProtKB-SubCell"/>
</dbReference>
<keyword evidence="2" id="KW-1003">Cell membrane</keyword>